<dbReference type="Proteomes" id="UP000887575">
    <property type="component" value="Unassembled WGS sequence"/>
</dbReference>
<dbReference type="GO" id="GO:0005337">
    <property type="term" value="F:nucleoside transmembrane transporter activity"/>
    <property type="evidence" value="ECO:0007669"/>
    <property type="project" value="InterPro"/>
</dbReference>
<evidence type="ECO:0000256" key="3">
    <source>
        <dbReference type="ARBA" id="ARBA00022448"/>
    </source>
</evidence>
<dbReference type="WBParaSite" id="MBELARI_LOCUS6801">
    <property type="protein sequence ID" value="MBELARI_LOCUS6801"/>
    <property type="gene ID" value="MBELARI_LOCUS6801"/>
</dbReference>
<organism evidence="8 9">
    <name type="scientific">Mesorhabditis belari</name>
    <dbReference type="NCBI Taxonomy" id="2138241"/>
    <lineage>
        <taxon>Eukaryota</taxon>
        <taxon>Metazoa</taxon>
        <taxon>Ecdysozoa</taxon>
        <taxon>Nematoda</taxon>
        <taxon>Chromadorea</taxon>
        <taxon>Rhabditida</taxon>
        <taxon>Rhabditina</taxon>
        <taxon>Rhabditomorpha</taxon>
        <taxon>Rhabditoidea</taxon>
        <taxon>Rhabditidae</taxon>
        <taxon>Mesorhabditinae</taxon>
        <taxon>Mesorhabditis</taxon>
    </lineage>
</organism>
<evidence type="ECO:0000313" key="8">
    <source>
        <dbReference type="Proteomes" id="UP000887575"/>
    </source>
</evidence>
<dbReference type="PANTHER" id="PTHR10332">
    <property type="entry name" value="EQUILIBRATIVE NUCLEOSIDE TRANSPORTER"/>
    <property type="match status" value="1"/>
</dbReference>
<sequence>MPRTRNGYVRVPCETDWMLEKEEPRDSLNLVYFIALLNGIGVLLPWNMFITIAPQYYVEYWFTQNGTTSEYADSFMSWLGLASQIPNVSVNILNIILVISGSLLIRIVGPLVVNCFCISAVIGIVIFCAPTLEGMAWFYAVTMFLVIVINTANGIYQNSIFGLFADFPSNYTNAIVLGNNICGTFTAVLSIFCTIVLNDIRMVAMIYFSISFAVLIACLASIVLLKRSPFFTYFESKGEATREASNSTKPSWSQIQKTIQHAWPQFLNVFMIFLVTLSIFPAMLTASPPLRGVDGGWVSLIPENIYGGVIIFLNFNVFATIGSFVAGLKQWPNSNYLWVAVWLRVLFMPFFMFYNYLPHQRTLPVLFYNEWVFGLGNSLMAFSSGYLSSLAMMYAPKVVPEALSKTAGMISSLCLIAGIASGVIFTFIIQFIVTHL</sequence>
<proteinExistence type="inferred from homology"/>
<keyword evidence="6 7" id="KW-0472">Membrane</keyword>
<feature type="transmembrane region" description="Helical" evidence="7">
    <location>
        <begin position="266"/>
        <end position="285"/>
    </location>
</feature>
<keyword evidence="3" id="KW-0813">Transport</keyword>
<dbReference type="Pfam" id="PF01733">
    <property type="entry name" value="Nucleoside_tran"/>
    <property type="match status" value="1"/>
</dbReference>
<feature type="transmembrane region" description="Helical" evidence="7">
    <location>
        <begin position="177"/>
        <end position="197"/>
    </location>
</feature>
<feature type="transmembrane region" description="Helical" evidence="7">
    <location>
        <begin position="30"/>
        <end position="58"/>
    </location>
</feature>
<keyword evidence="8" id="KW-1185">Reference proteome</keyword>
<dbReference type="InterPro" id="IPR036259">
    <property type="entry name" value="MFS_trans_sf"/>
</dbReference>
<dbReference type="PANTHER" id="PTHR10332:SF36">
    <property type="entry name" value="EQUILIBRATIVE NUCLEOSIDE TRANSPORTER 1"/>
    <property type="match status" value="1"/>
</dbReference>
<dbReference type="PIRSF" id="PIRSF016379">
    <property type="entry name" value="ENT"/>
    <property type="match status" value="1"/>
</dbReference>
<keyword evidence="4 7" id="KW-0812">Transmembrane</keyword>
<feature type="transmembrane region" description="Helical" evidence="7">
    <location>
        <begin position="138"/>
        <end position="156"/>
    </location>
</feature>
<dbReference type="SUPFAM" id="SSF103473">
    <property type="entry name" value="MFS general substrate transporter"/>
    <property type="match status" value="1"/>
</dbReference>
<accession>A0AAF3FI87</accession>
<comment type="subcellular location">
    <subcellularLocation>
        <location evidence="1">Membrane</location>
        <topology evidence="1">Multi-pass membrane protein</topology>
    </subcellularLocation>
</comment>
<evidence type="ECO:0000256" key="5">
    <source>
        <dbReference type="ARBA" id="ARBA00022989"/>
    </source>
</evidence>
<dbReference type="GO" id="GO:0005886">
    <property type="term" value="C:plasma membrane"/>
    <property type="evidence" value="ECO:0007669"/>
    <property type="project" value="TreeGrafter"/>
</dbReference>
<feature type="transmembrane region" description="Helical" evidence="7">
    <location>
        <begin position="407"/>
        <end position="433"/>
    </location>
</feature>
<comment type="similarity">
    <text evidence="2">Belongs to the SLC29A/ENT transporter (TC 2.A.57) family.</text>
</comment>
<dbReference type="AlphaFoldDB" id="A0AAF3FI87"/>
<dbReference type="PRINTS" id="PR01130">
    <property type="entry name" value="DERENTRNSPRT"/>
</dbReference>
<feature type="transmembrane region" description="Helical" evidence="7">
    <location>
        <begin position="335"/>
        <end position="354"/>
    </location>
</feature>
<protein>
    <submittedName>
        <fullName evidence="9">Equilibrative nucleoside transporter 3</fullName>
    </submittedName>
</protein>
<keyword evidence="5 7" id="KW-1133">Transmembrane helix</keyword>
<evidence type="ECO:0000256" key="6">
    <source>
        <dbReference type="ARBA" id="ARBA00023136"/>
    </source>
</evidence>
<evidence type="ECO:0000313" key="9">
    <source>
        <dbReference type="WBParaSite" id="MBELARI_LOCUS6801"/>
    </source>
</evidence>
<evidence type="ECO:0000256" key="4">
    <source>
        <dbReference type="ARBA" id="ARBA00022692"/>
    </source>
</evidence>
<feature type="transmembrane region" description="Helical" evidence="7">
    <location>
        <begin position="305"/>
        <end position="328"/>
    </location>
</feature>
<feature type="transmembrane region" description="Helical" evidence="7">
    <location>
        <begin position="374"/>
        <end position="395"/>
    </location>
</feature>
<evidence type="ECO:0000256" key="7">
    <source>
        <dbReference type="SAM" id="Phobius"/>
    </source>
</evidence>
<evidence type="ECO:0000256" key="2">
    <source>
        <dbReference type="ARBA" id="ARBA00007965"/>
    </source>
</evidence>
<dbReference type="InterPro" id="IPR002259">
    <property type="entry name" value="Eqnu_transpt"/>
</dbReference>
<reference evidence="9" key="1">
    <citation type="submission" date="2024-02" db="UniProtKB">
        <authorList>
            <consortium name="WormBaseParasite"/>
        </authorList>
    </citation>
    <scope>IDENTIFICATION</scope>
</reference>
<feature type="transmembrane region" description="Helical" evidence="7">
    <location>
        <begin position="203"/>
        <end position="225"/>
    </location>
</feature>
<feature type="transmembrane region" description="Helical" evidence="7">
    <location>
        <begin position="111"/>
        <end position="132"/>
    </location>
</feature>
<feature type="transmembrane region" description="Helical" evidence="7">
    <location>
        <begin position="78"/>
        <end position="99"/>
    </location>
</feature>
<evidence type="ECO:0000256" key="1">
    <source>
        <dbReference type="ARBA" id="ARBA00004141"/>
    </source>
</evidence>
<name>A0AAF3FI87_9BILA</name>